<dbReference type="InterPro" id="IPR019490">
    <property type="entry name" value="Glu6P/Mann6P_isomerase_C"/>
</dbReference>
<dbReference type="GO" id="GO:0097367">
    <property type="term" value="F:carbohydrate derivative binding"/>
    <property type="evidence" value="ECO:0007669"/>
    <property type="project" value="InterPro"/>
</dbReference>
<evidence type="ECO:0000256" key="3">
    <source>
        <dbReference type="SAM" id="Phobius"/>
    </source>
</evidence>
<dbReference type="GO" id="GO:0004476">
    <property type="term" value="F:mannose-6-phosphate isomerase activity"/>
    <property type="evidence" value="ECO:0007669"/>
    <property type="project" value="InterPro"/>
</dbReference>
<keyword evidence="3" id="KW-1133">Transmembrane helix</keyword>
<dbReference type="SUPFAM" id="SSF53697">
    <property type="entry name" value="SIS domain"/>
    <property type="match status" value="1"/>
</dbReference>
<dbReference type="CDD" id="cd05637">
    <property type="entry name" value="SIS_PGI_PMI_2"/>
    <property type="match status" value="1"/>
</dbReference>
<keyword evidence="2 5" id="KW-0413">Isomerase</keyword>
<dbReference type="AlphaFoldDB" id="A0A938YMT6"/>
<evidence type="ECO:0000313" key="6">
    <source>
        <dbReference type="Proteomes" id="UP000809243"/>
    </source>
</evidence>
<gene>
    <name evidence="5" type="ORF">JW744_01240</name>
</gene>
<name>A0A938YMT6_9ARCH</name>
<dbReference type="NCBIfam" id="TIGR02128">
    <property type="entry name" value="G6PI_arch"/>
    <property type="match status" value="1"/>
</dbReference>
<dbReference type="InterPro" id="IPR046348">
    <property type="entry name" value="SIS_dom_sf"/>
</dbReference>
<organism evidence="5 6">
    <name type="scientific">Candidatus Iainarchaeum sp</name>
    <dbReference type="NCBI Taxonomy" id="3101447"/>
    <lineage>
        <taxon>Archaea</taxon>
        <taxon>Candidatus Iainarchaeota</taxon>
        <taxon>Candidatus Iainarchaeia</taxon>
        <taxon>Candidatus Iainarchaeales</taxon>
        <taxon>Candidatus Iainarchaeaceae</taxon>
        <taxon>Candidatus Iainarchaeum</taxon>
    </lineage>
</organism>
<dbReference type="GO" id="GO:0005975">
    <property type="term" value="P:carbohydrate metabolic process"/>
    <property type="evidence" value="ECO:0007669"/>
    <property type="project" value="InterPro"/>
</dbReference>
<dbReference type="GO" id="GO:0004347">
    <property type="term" value="F:glucose-6-phosphate isomerase activity"/>
    <property type="evidence" value="ECO:0007669"/>
    <property type="project" value="InterPro"/>
</dbReference>
<dbReference type="InterPro" id="IPR001347">
    <property type="entry name" value="SIS_dom"/>
</dbReference>
<keyword evidence="3" id="KW-0812">Transmembrane</keyword>
<dbReference type="EMBL" id="JAFGDB010000022">
    <property type="protein sequence ID" value="MBN2067073.1"/>
    <property type="molecule type" value="Genomic_DNA"/>
</dbReference>
<reference evidence="5" key="1">
    <citation type="submission" date="2021-01" db="EMBL/GenBank/DDBJ databases">
        <title>Active Sulfur Cycling in an Early Earth Analoge.</title>
        <authorList>
            <person name="Hahn C.R."/>
            <person name="Youssef N.H."/>
            <person name="Elshahed M."/>
        </authorList>
    </citation>
    <scope>NUCLEOTIDE SEQUENCE</scope>
    <source>
        <strain evidence="5">Zod_Metabat.1151</strain>
    </source>
</reference>
<dbReference type="Gene3D" id="3.40.50.10490">
    <property type="entry name" value="Glucose-6-phosphate isomerase like protein, domain 1"/>
    <property type="match status" value="2"/>
</dbReference>
<dbReference type="Proteomes" id="UP000809243">
    <property type="component" value="Unassembled WGS sequence"/>
</dbReference>
<evidence type="ECO:0000259" key="4">
    <source>
        <dbReference type="PROSITE" id="PS51464"/>
    </source>
</evidence>
<evidence type="ECO:0000313" key="5">
    <source>
        <dbReference type="EMBL" id="MBN2067073.1"/>
    </source>
</evidence>
<proteinExistence type="inferred from homology"/>
<evidence type="ECO:0000256" key="1">
    <source>
        <dbReference type="ARBA" id="ARBA00010523"/>
    </source>
</evidence>
<dbReference type="Pfam" id="PF10432">
    <property type="entry name" value="bact-PGI_C"/>
    <property type="match status" value="1"/>
</dbReference>
<evidence type="ECO:0000256" key="2">
    <source>
        <dbReference type="ARBA" id="ARBA00023235"/>
    </source>
</evidence>
<dbReference type="GO" id="GO:1901135">
    <property type="term" value="P:carbohydrate derivative metabolic process"/>
    <property type="evidence" value="ECO:0007669"/>
    <property type="project" value="InterPro"/>
</dbReference>
<dbReference type="Pfam" id="PF01380">
    <property type="entry name" value="SIS"/>
    <property type="match status" value="1"/>
</dbReference>
<feature type="domain" description="SIS" evidence="4">
    <location>
        <begin position="32"/>
        <end position="174"/>
    </location>
</feature>
<keyword evidence="3" id="KW-0472">Membrane</keyword>
<comment type="caution">
    <text evidence="5">The sequence shown here is derived from an EMBL/GenBank/DDBJ whole genome shotgun (WGS) entry which is preliminary data.</text>
</comment>
<accession>A0A938YMT6</accession>
<comment type="similarity">
    <text evidence="1">Belongs to the PGI/PMI family.</text>
</comment>
<protein>
    <submittedName>
        <fullName evidence="5">Bifunctional phosphoglucose/phosphomannose isomerase</fullName>
    </submittedName>
</protein>
<feature type="transmembrane region" description="Helical" evidence="3">
    <location>
        <begin position="294"/>
        <end position="313"/>
    </location>
</feature>
<dbReference type="PROSITE" id="PS51464">
    <property type="entry name" value="SIS"/>
    <property type="match status" value="1"/>
</dbReference>
<sequence length="335" mass="38306">MNWRKAREKYDKKDVLAWLRTFPDQCVESIYIGNKFKPKKRKIEKIVGCGMGGSGVGAALLRNMFKEELKVPFEVFNSYGLPAYVDSKTLVLCVSFSGNTEETLQCYRQAKKKRAYVVALSTGGKLARIAKKDCIVIPKSSPQPRMAAAYLSIPLLIALQKLKLIERKNRQLNEMVFLLKKEQGRIEDKAQGLALKFRGKLPVIYAAEELQTVAYRFRTDLNENGKQFALSHFFPEHNHNEINAYLGLKRSTSEFIFLRHENELKKVEKRFSVVKRLFGKRFNITEVQLKGNSLIATTYYALFLAALTSYYLALVNKLDPEPVPIIALLKKALKK</sequence>